<keyword evidence="3 4" id="KW-0378">Hydrolase</keyword>
<keyword evidence="4" id="KW-0460">Magnesium</keyword>
<dbReference type="RefSeq" id="WP_254475668.1">
    <property type="nucleotide sequence ID" value="NZ_CP113432.1"/>
</dbReference>
<dbReference type="EC" id="3.1.3.12" evidence="4"/>
<dbReference type="Gene3D" id="3.40.50.1000">
    <property type="entry name" value="HAD superfamily/HAD-like"/>
    <property type="match status" value="1"/>
</dbReference>
<dbReference type="InterPro" id="IPR023214">
    <property type="entry name" value="HAD_sf"/>
</dbReference>
<evidence type="ECO:0000313" key="5">
    <source>
        <dbReference type="EMBL" id="WAI47614.1"/>
    </source>
</evidence>
<protein>
    <recommendedName>
        <fullName evidence="4">Trehalose 6-phosphate phosphatase</fullName>
        <ecNumber evidence="4">3.1.3.12</ecNumber>
    </recommendedName>
</protein>
<keyword evidence="6" id="KW-1185">Reference proteome</keyword>
<dbReference type="Gene3D" id="3.30.70.1020">
    <property type="entry name" value="Trehalose-6-phosphate phosphatase related protein, domain 2"/>
    <property type="match status" value="1"/>
</dbReference>
<comment type="function">
    <text evidence="4">Removes the phosphate from trehalose 6-phosphate to produce free trehalose.</text>
</comment>
<sequence>MRPPQSEVSATALLQLWLGQHRQTAVFLDVDGTLLDIAETPGAVHVPPGLVDALAQLHRRLDGALALISGRPVEELDRLFHPLRLPASGAHGAYWRETGDSPLRRTGKDLPACVRVRLNALACANPGVLAEDKGSSFALHYRAVPERAPLLREALLALLDAPEGAGLRLLGGKRVYEIVVDGVDKAVAVRRLMATAAFAGRCPLFIGDDLTDHPALVLMSGLQGLGLSVGRTLPGASAVFADAAAVRTALITAAGGNHR</sequence>
<dbReference type="Proteomes" id="UP001163624">
    <property type="component" value="Chromosome"/>
</dbReference>
<comment type="similarity">
    <text evidence="2 4">Belongs to the trehalose phosphatase family.</text>
</comment>
<evidence type="ECO:0000256" key="3">
    <source>
        <dbReference type="ARBA" id="ARBA00022801"/>
    </source>
</evidence>
<dbReference type="Pfam" id="PF02358">
    <property type="entry name" value="Trehalose_PPase"/>
    <property type="match status" value="1"/>
</dbReference>
<dbReference type="PANTHER" id="PTHR43768">
    <property type="entry name" value="TREHALOSE 6-PHOSPHATE PHOSPHATASE"/>
    <property type="match status" value="1"/>
</dbReference>
<evidence type="ECO:0000313" key="6">
    <source>
        <dbReference type="Proteomes" id="UP001163624"/>
    </source>
</evidence>
<dbReference type="EMBL" id="CP113432">
    <property type="protein sequence ID" value="WAI47614.1"/>
    <property type="molecule type" value="Genomic_DNA"/>
</dbReference>
<comment type="catalytic activity">
    <reaction evidence="4">
        <text>alpha,alpha-trehalose 6-phosphate + H2O = alpha,alpha-trehalose + phosphate</text>
        <dbReference type="Rhea" id="RHEA:23420"/>
        <dbReference type="ChEBI" id="CHEBI:15377"/>
        <dbReference type="ChEBI" id="CHEBI:16551"/>
        <dbReference type="ChEBI" id="CHEBI:43474"/>
        <dbReference type="ChEBI" id="CHEBI:58429"/>
        <dbReference type="EC" id="3.1.3.12"/>
    </reaction>
</comment>
<dbReference type="NCBIfam" id="TIGR01484">
    <property type="entry name" value="HAD-SF-IIB"/>
    <property type="match status" value="1"/>
</dbReference>
<comment type="cofactor">
    <cofactor evidence="4">
        <name>Mg(2+)</name>
        <dbReference type="ChEBI" id="CHEBI:18420"/>
    </cofactor>
</comment>
<dbReference type="InterPro" id="IPR003337">
    <property type="entry name" value="Trehalose_PPase"/>
</dbReference>
<dbReference type="GO" id="GO:0004805">
    <property type="term" value="F:trehalose-phosphatase activity"/>
    <property type="evidence" value="ECO:0007669"/>
    <property type="project" value="UniProtKB-EC"/>
</dbReference>
<dbReference type="NCBIfam" id="TIGR00685">
    <property type="entry name" value="T6PP"/>
    <property type="match status" value="1"/>
</dbReference>
<dbReference type="SUPFAM" id="SSF56784">
    <property type="entry name" value="HAD-like"/>
    <property type="match status" value="1"/>
</dbReference>
<dbReference type="InterPro" id="IPR036412">
    <property type="entry name" value="HAD-like_sf"/>
</dbReference>
<proteinExistence type="inferred from homology"/>
<keyword evidence="4" id="KW-0479">Metal-binding</keyword>
<dbReference type="InterPro" id="IPR044651">
    <property type="entry name" value="OTSB-like"/>
</dbReference>
<comment type="pathway">
    <text evidence="1 4">Glycan biosynthesis; trehalose biosynthesis.</text>
</comment>
<accession>A0ABY6ZRR6</accession>
<organism evidence="5 6">
    <name type="scientific">Pseudomonas triclosanedens</name>
    <dbReference type="NCBI Taxonomy" id="2961893"/>
    <lineage>
        <taxon>Bacteria</taxon>
        <taxon>Pseudomonadati</taxon>
        <taxon>Pseudomonadota</taxon>
        <taxon>Gammaproteobacteria</taxon>
        <taxon>Pseudomonadales</taxon>
        <taxon>Pseudomonadaceae</taxon>
        <taxon>Pseudomonas</taxon>
    </lineage>
</organism>
<dbReference type="InterPro" id="IPR006379">
    <property type="entry name" value="HAD-SF_hydro_IIB"/>
</dbReference>
<gene>
    <name evidence="5" type="primary">otsB</name>
    <name evidence="5" type="ORF">OU419_17730</name>
</gene>
<name>A0ABY6ZRR6_9PSED</name>
<evidence type="ECO:0000256" key="2">
    <source>
        <dbReference type="ARBA" id="ARBA00008770"/>
    </source>
</evidence>
<reference evidence="5" key="1">
    <citation type="submission" date="2022-11" db="EMBL/GenBank/DDBJ databases">
        <title>Pseudomonas triclosanedens sp. nov., a triclosan degrader isolated from activated sludge.</title>
        <authorList>
            <person name="Yin Y."/>
            <person name="Lu Z."/>
        </authorList>
    </citation>
    <scope>NUCLEOTIDE SEQUENCE</scope>
    <source>
        <strain evidence="5">ZM23</strain>
    </source>
</reference>
<dbReference type="PANTHER" id="PTHR43768:SF3">
    <property type="entry name" value="TREHALOSE 6-PHOSPHATE PHOSPHATASE"/>
    <property type="match status" value="1"/>
</dbReference>
<evidence type="ECO:0000256" key="4">
    <source>
        <dbReference type="RuleBase" id="RU361117"/>
    </source>
</evidence>
<evidence type="ECO:0000256" key="1">
    <source>
        <dbReference type="ARBA" id="ARBA00005199"/>
    </source>
</evidence>